<dbReference type="EMBL" id="GBXM01107756">
    <property type="protein sequence ID" value="JAH00821.1"/>
    <property type="molecule type" value="Transcribed_RNA"/>
</dbReference>
<organism evidence="1">
    <name type="scientific">Anguilla anguilla</name>
    <name type="common">European freshwater eel</name>
    <name type="synonym">Muraena anguilla</name>
    <dbReference type="NCBI Taxonomy" id="7936"/>
    <lineage>
        <taxon>Eukaryota</taxon>
        <taxon>Metazoa</taxon>
        <taxon>Chordata</taxon>
        <taxon>Craniata</taxon>
        <taxon>Vertebrata</taxon>
        <taxon>Euteleostomi</taxon>
        <taxon>Actinopterygii</taxon>
        <taxon>Neopterygii</taxon>
        <taxon>Teleostei</taxon>
        <taxon>Anguilliformes</taxon>
        <taxon>Anguillidae</taxon>
        <taxon>Anguilla</taxon>
    </lineage>
</organism>
<reference evidence="1" key="1">
    <citation type="submission" date="2014-11" db="EMBL/GenBank/DDBJ databases">
        <authorList>
            <person name="Amaro Gonzalez C."/>
        </authorList>
    </citation>
    <scope>NUCLEOTIDE SEQUENCE</scope>
</reference>
<sequence length="27" mass="3234">MLIHEKCLISINLMSLRIYLYCYLLSS</sequence>
<protein>
    <submittedName>
        <fullName evidence="1">Uncharacterized protein</fullName>
    </submittedName>
</protein>
<name>A0A0E9P867_ANGAN</name>
<proteinExistence type="predicted"/>
<evidence type="ECO:0000313" key="1">
    <source>
        <dbReference type="EMBL" id="JAH00821.1"/>
    </source>
</evidence>
<accession>A0A0E9P867</accession>
<dbReference type="AlphaFoldDB" id="A0A0E9P867"/>
<reference evidence="1" key="2">
    <citation type="journal article" date="2015" name="Fish Shellfish Immunol.">
        <title>Early steps in the European eel (Anguilla anguilla)-Vibrio vulnificus interaction in the gills: Role of the RtxA13 toxin.</title>
        <authorList>
            <person name="Callol A."/>
            <person name="Pajuelo D."/>
            <person name="Ebbesson L."/>
            <person name="Teles M."/>
            <person name="MacKenzie S."/>
            <person name="Amaro C."/>
        </authorList>
    </citation>
    <scope>NUCLEOTIDE SEQUENCE</scope>
</reference>